<dbReference type="InterPro" id="IPR002676">
    <property type="entry name" value="RimM_N"/>
</dbReference>
<dbReference type="GO" id="GO:0005737">
    <property type="term" value="C:cytoplasm"/>
    <property type="evidence" value="ECO:0007669"/>
    <property type="project" value="UniProtKB-SubCell"/>
</dbReference>
<dbReference type="HAMAP" id="MF_00014">
    <property type="entry name" value="Ribosome_mat_RimM"/>
    <property type="match status" value="1"/>
</dbReference>
<evidence type="ECO:0000256" key="1">
    <source>
        <dbReference type="ARBA" id="ARBA00022490"/>
    </source>
</evidence>
<dbReference type="GO" id="GO:0005840">
    <property type="term" value="C:ribosome"/>
    <property type="evidence" value="ECO:0007669"/>
    <property type="project" value="InterPro"/>
</dbReference>
<comment type="function">
    <text evidence="5">An accessory protein needed during the final step in the assembly of 30S ribosomal subunit, possibly for assembly of the head region. Essential for efficient processing of 16S rRNA. May be needed both before and after RbfA during the maturation of 16S rRNA. It has affinity for free ribosomal 30S subunits but not for 70S ribosomes.</text>
</comment>
<evidence type="ECO:0000259" key="7">
    <source>
        <dbReference type="Pfam" id="PF24986"/>
    </source>
</evidence>
<protein>
    <recommendedName>
        <fullName evidence="5">Ribosome maturation factor RimM</fullName>
    </recommendedName>
</protein>
<evidence type="ECO:0000256" key="5">
    <source>
        <dbReference type="HAMAP-Rule" id="MF_00014"/>
    </source>
</evidence>
<dbReference type="Gene3D" id="2.30.30.240">
    <property type="entry name" value="PRC-barrel domain"/>
    <property type="match status" value="1"/>
</dbReference>
<dbReference type="Pfam" id="PF24986">
    <property type="entry name" value="PRC_RimM"/>
    <property type="match status" value="1"/>
</dbReference>
<evidence type="ECO:0000256" key="2">
    <source>
        <dbReference type="ARBA" id="ARBA00022517"/>
    </source>
</evidence>
<dbReference type="InterPro" id="IPR011961">
    <property type="entry name" value="RimM"/>
</dbReference>
<dbReference type="InterPro" id="IPR036976">
    <property type="entry name" value="RimM_N_sf"/>
</dbReference>
<keyword evidence="3 5" id="KW-0698">rRNA processing</keyword>
<dbReference type="NCBIfam" id="TIGR02273">
    <property type="entry name" value="16S_RimM"/>
    <property type="match status" value="1"/>
</dbReference>
<name>A0A1H6JDM1_RUMFL</name>
<dbReference type="InterPro" id="IPR009000">
    <property type="entry name" value="Transl_B-barrel_sf"/>
</dbReference>
<reference evidence="8 9" key="1">
    <citation type="submission" date="2016-10" db="EMBL/GenBank/DDBJ databases">
        <authorList>
            <person name="de Groot N.N."/>
        </authorList>
    </citation>
    <scope>NUCLEOTIDE SEQUENCE [LARGE SCALE GENOMIC DNA]</scope>
    <source>
        <strain evidence="8 9">YAD2003</strain>
    </source>
</reference>
<dbReference type="RefSeq" id="WP_074716043.1">
    <property type="nucleotide sequence ID" value="NZ_FNWV01000004.1"/>
</dbReference>
<feature type="domain" description="Ribosome maturation factor RimM PRC barrel" evidence="7">
    <location>
        <begin position="98"/>
        <end position="164"/>
    </location>
</feature>
<feature type="domain" description="RimM N-terminal" evidence="6">
    <location>
        <begin position="8"/>
        <end position="87"/>
    </location>
</feature>
<gene>
    <name evidence="5" type="primary">rimM</name>
    <name evidence="8" type="ORF">SAMN02910265_01541</name>
</gene>
<dbReference type="InterPro" id="IPR056792">
    <property type="entry name" value="PRC_RimM"/>
</dbReference>
<dbReference type="PANTHER" id="PTHR33692">
    <property type="entry name" value="RIBOSOME MATURATION FACTOR RIMM"/>
    <property type="match status" value="1"/>
</dbReference>
<dbReference type="EMBL" id="FNWV01000004">
    <property type="protein sequence ID" value="SEH57139.1"/>
    <property type="molecule type" value="Genomic_DNA"/>
</dbReference>
<dbReference type="Pfam" id="PF01782">
    <property type="entry name" value="RimM"/>
    <property type="match status" value="1"/>
</dbReference>
<keyword evidence="2 5" id="KW-0690">Ribosome biogenesis</keyword>
<keyword evidence="1 5" id="KW-0963">Cytoplasm</keyword>
<evidence type="ECO:0000259" key="6">
    <source>
        <dbReference type="Pfam" id="PF01782"/>
    </source>
</evidence>
<sequence length="167" mass="18782">MKKEFLEAGKIVTTHGIRGEVKIMPYTDSAELLAEFDRLFIGKNHEEVTIERSRVFKNTVIAKIEGIDTPEAAEKLRNKVLYMHRDDLELDDDTYFIQDLIGLEVRDADSDAVYGKIIDVMQTGANDVYVIKGEDREYLVPAIADVVVSTDVDGGVMTIRPLDGLFD</sequence>
<dbReference type="GO" id="GO:0043022">
    <property type="term" value="F:ribosome binding"/>
    <property type="evidence" value="ECO:0007669"/>
    <property type="project" value="InterPro"/>
</dbReference>
<dbReference type="SUPFAM" id="SSF50346">
    <property type="entry name" value="PRC-barrel domain"/>
    <property type="match status" value="1"/>
</dbReference>
<dbReference type="Gene3D" id="2.40.30.60">
    <property type="entry name" value="RimM"/>
    <property type="match status" value="1"/>
</dbReference>
<comment type="similarity">
    <text evidence="5">Belongs to the RimM family.</text>
</comment>
<keyword evidence="4 5" id="KW-0143">Chaperone</keyword>
<dbReference type="OrthoDB" id="9810331at2"/>
<dbReference type="GO" id="GO:0042274">
    <property type="term" value="P:ribosomal small subunit biogenesis"/>
    <property type="evidence" value="ECO:0007669"/>
    <property type="project" value="UniProtKB-UniRule"/>
</dbReference>
<dbReference type="SUPFAM" id="SSF50447">
    <property type="entry name" value="Translation proteins"/>
    <property type="match status" value="1"/>
</dbReference>
<dbReference type="Proteomes" id="UP000183190">
    <property type="component" value="Unassembled WGS sequence"/>
</dbReference>
<comment type="domain">
    <text evidence="5">The PRC barrel domain binds ribosomal protein uS19.</text>
</comment>
<accession>A0A1H6JDM1</accession>
<comment type="subunit">
    <text evidence="5">Binds ribosomal protein uS19.</text>
</comment>
<evidence type="ECO:0000313" key="9">
    <source>
        <dbReference type="Proteomes" id="UP000183190"/>
    </source>
</evidence>
<dbReference type="GO" id="GO:0006364">
    <property type="term" value="P:rRNA processing"/>
    <property type="evidence" value="ECO:0007669"/>
    <property type="project" value="UniProtKB-UniRule"/>
</dbReference>
<proteinExistence type="inferred from homology"/>
<dbReference type="AlphaFoldDB" id="A0A1H6JDM1"/>
<organism evidence="8 9">
    <name type="scientific">Ruminococcus flavefaciens</name>
    <dbReference type="NCBI Taxonomy" id="1265"/>
    <lineage>
        <taxon>Bacteria</taxon>
        <taxon>Bacillati</taxon>
        <taxon>Bacillota</taxon>
        <taxon>Clostridia</taxon>
        <taxon>Eubacteriales</taxon>
        <taxon>Oscillospiraceae</taxon>
        <taxon>Ruminococcus</taxon>
    </lineage>
</organism>
<comment type="subcellular location">
    <subcellularLocation>
        <location evidence="5">Cytoplasm</location>
    </subcellularLocation>
</comment>
<evidence type="ECO:0000256" key="3">
    <source>
        <dbReference type="ARBA" id="ARBA00022552"/>
    </source>
</evidence>
<evidence type="ECO:0000313" key="8">
    <source>
        <dbReference type="EMBL" id="SEH57139.1"/>
    </source>
</evidence>
<dbReference type="PANTHER" id="PTHR33692:SF1">
    <property type="entry name" value="RIBOSOME MATURATION FACTOR RIMM"/>
    <property type="match status" value="1"/>
</dbReference>
<dbReference type="InterPro" id="IPR011033">
    <property type="entry name" value="PRC_barrel-like_sf"/>
</dbReference>
<evidence type="ECO:0000256" key="4">
    <source>
        <dbReference type="ARBA" id="ARBA00023186"/>
    </source>
</evidence>